<keyword evidence="2" id="KW-1185">Reference proteome</keyword>
<organism evidence="1 2">
    <name type="scientific">Octopus vulgaris</name>
    <name type="common">Common octopus</name>
    <dbReference type="NCBI Taxonomy" id="6645"/>
    <lineage>
        <taxon>Eukaryota</taxon>
        <taxon>Metazoa</taxon>
        <taxon>Spiralia</taxon>
        <taxon>Lophotrochozoa</taxon>
        <taxon>Mollusca</taxon>
        <taxon>Cephalopoda</taxon>
        <taxon>Coleoidea</taxon>
        <taxon>Octopodiformes</taxon>
        <taxon>Octopoda</taxon>
        <taxon>Incirrata</taxon>
        <taxon>Octopodidae</taxon>
        <taxon>Octopus</taxon>
    </lineage>
</organism>
<name>A0AA36AF44_OCTVU</name>
<dbReference type="AlphaFoldDB" id="A0AA36AF44"/>
<evidence type="ECO:0000313" key="1">
    <source>
        <dbReference type="EMBL" id="CAI9714970.1"/>
    </source>
</evidence>
<sequence>MWRRSSSDNNSDCLNDIQHVDIVESGRRMKLNQMQLSKVVERVLKELKKNKTNHPTNMLMVEIFPPLRQNDKNIRLNVNNISGNNKYDNNIDGDDTIDDYADVDEY</sequence>
<gene>
    <name evidence="1" type="ORF">OCTVUL_1B000983</name>
</gene>
<dbReference type="EMBL" id="OX597814">
    <property type="protein sequence ID" value="CAI9714970.1"/>
    <property type="molecule type" value="Genomic_DNA"/>
</dbReference>
<protein>
    <submittedName>
        <fullName evidence="1">Uncharacterized protein</fullName>
    </submittedName>
</protein>
<evidence type="ECO:0000313" key="2">
    <source>
        <dbReference type="Proteomes" id="UP001162480"/>
    </source>
</evidence>
<accession>A0AA36AF44</accession>
<dbReference type="Proteomes" id="UP001162480">
    <property type="component" value="Chromosome 1"/>
</dbReference>
<proteinExistence type="predicted"/>
<reference evidence="1" key="1">
    <citation type="submission" date="2023-08" db="EMBL/GenBank/DDBJ databases">
        <authorList>
            <person name="Alioto T."/>
            <person name="Alioto T."/>
            <person name="Gomez Garrido J."/>
        </authorList>
    </citation>
    <scope>NUCLEOTIDE SEQUENCE</scope>
</reference>